<reference evidence="5 6" key="1">
    <citation type="submission" date="2017-06" db="EMBL/GenBank/DDBJ databases">
        <title>Draft genome sequence of anaerobic fermentative bacterium Anaeromicrobium sediminis DY2726D isolated from West Pacific Ocean sediments.</title>
        <authorList>
            <person name="Zeng X."/>
        </authorList>
    </citation>
    <scope>NUCLEOTIDE SEQUENCE [LARGE SCALE GENOMIC DNA]</scope>
    <source>
        <strain evidence="5 6">DY2726D</strain>
    </source>
</reference>
<name>A0A267MGC4_9FIRM</name>
<dbReference type="InterPro" id="IPR036129">
    <property type="entry name" value="Glycerate_kinase_sf"/>
</dbReference>
<keyword evidence="6" id="KW-1185">Reference proteome</keyword>
<comment type="similarity">
    <text evidence="1 4">Belongs to the glycerate kinase type-1 family.</text>
</comment>
<evidence type="ECO:0000256" key="4">
    <source>
        <dbReference type="PIRNR" id="PIRNR006078"/>
    </source>
</evidence>
<keyword evidence="3 4" id="KW-0418">Kinase</keyword>
<accession>A0A267MGC4</accession>
<dbReference type="GO" id="GO:0008887">
    <property type="term" value="F:glycerate kinase activity"/>
    <property type="evidence" value="ECO:0007669"/>
    <property type="project" value="UniProtKB-UniRule"/>
</dbReference>
<evidence type="ECO:0000256" key="1">
    <source>
        <dbReference type="ARBA" id="ARBA00006284"/>
    </source>
</evidence>
<comment type="caution">
    <text evidence="5">The sequence shown here is derived from an EMBL/GenBank/DDBJ whole genome shotgun (WGS) entry which is preliminary data.</text>
</comment>
<dbReference type="GO" id="GO:0031388">
    <property type="term" value="P:organic acid phosphorylation"/>
    <property type="evidence" value="ECO:0007669"/>
    <property type="project" value="UniProtKB-UniRule"/>
</dbReference>
<evidence type="ECO:0000256" key="2">
    <source>
        <dbReference type="ARBA" id="ARBA00022679"/>
    </source>
</evidence>
<dbReference type="InterPro" id="IPR004381">
    <property type="entry name" value="Glycerate_kinase"/>
</dbReference>
<dbReference type="Gene3D" id="3.40.50.10350">
    <property type="entry name" value="Glycerate kinase, domain 1"/>
    <property type="match status" value="1"/>
</dbReference>
<evidence type="ECO:0000313" key="5">
    <source>
        <dbReference type="EMBL" id="PAB58452.1"/>
    </source>
</evidence>
<dbReference type="OrthoDB" id="9774290at2"/>
<gene>
    <name evidence="5" type="ORF">CCE28_15195</name>
</gene>
<dbReference type="Proteomes" id="UP000216024">
    <property type="component" value="Unassembled WGS sequence"/>
</dbReference>
<proteinExistence type="inferred from homology"/>
<dbReference type="PANTHER" id="PTHR21599:SF0">
    <property type="entry name" value="GLYCERATE KINASE"/>
    <property type="match status" value="1"/>
</dbReference>
<dbReference type="Pfam" id="PF02595">
    <property type="entry name" value="Gly_kinase"/>
    <property type="match status" value="1"/>
</dbReference>
<evidence type="ECO:0000313" key="6">
    <source>
        <dbReference type="Proteomes" id="UP000216024"/>
    </source>
</evidence>
<keyword evidence="2 4" id="KW-0808">Transferase</keyword>
<dbReference type="RefSeq" id="WP_095134582.1">
    <property type="nucleotide sequence ID" value="NZ_NIBG01000015.1"/>
</dbReference>
<dbReference type="InterPro" id="IPR018193">
    <property type="entry name" value="Glyc_kinase_flavodox-like_fold"/>
</dbReference>
<protein>
    <recommendedName>
        <fullName evidence="7">Glycerate kinase</fullName>
    </recommendedName>
</protein>
<dbReference type="InterPro" id="IPR018197">
    <property type="entry name" value="Glycerate_kinase_RE-like"/>
</dbReference>
<dbReference type="PANTHER" id="PTHR21599">
    <property type="entry name" value="GLYCERATE KINASE"/>
    <property type="match status" value="1"/>
</dbReference>
<dbReference type="EMBL" id="NIBG01000015">
    <property type="protein sequence ID" value="PAB58452.1"/>
    <property type="molecule type" value="Genomic_DNA"/>
</dbReference>
<dbReference type="PIRSF" id="PIRSF006078">
    <property type="entry name" value="GlxK"/>
    <property type="match status" value="1"/>
</dbReference>
<dbReference type="NCBIfam" id="TIGR00045">
    <property type="entry name" value="glycerate kinase"/>
    <property type="match status" value="1"/>
</dbReference>
<sequence length="379" mass="40738">MKILIGTDSFKGSMTSLEVANYLEKGFKYIDKNLEIIKVPISDGGEGMIDALIGNDNGIKVQLKVVGPLGRTIDSFYGISGNGNTAYIEVATAIGLYLLDEHERNPLNTSSFGVGQLILHAVENGCKNIIVGLGGSSTNDGGMGMARALGVKFLTSNGDELIGCGSDLEKVHKIDLSSMDKRLKNISFKIACDVDNPLTGKNGATHIFSPQKGADEKIICQLEKGMLNYESIIEKDLNIEVSQIKGGGAAGGLGVAFVTYLNGEMEQGIKLVIDEIGLEEKIKRAHLVITGEGKIDNQTLYGKVPVGVSVLAKKHNKKTIAIAGKVEIENEDLKSFGIEDIICITPENQSIEEAMAKAKENTFNIAKVIYEKHLMKVHV</sequence>
<organism evidence="5 6">
    <name type="scientific">Anaeromicrobium sediminis</name>
    <dbReference type="NCBI Taxonomy" id="1478221"/>
    <lineage>
        <taxon>Bacteria</taxon>
        <taxon>Bacillati</taxon>
        <taxon>Bacillota</taxon>
        <taxon>Clostridia</taxon>
        <taxon>Peptostreptococcales</taxon>
        <taxon>Thermotaleaceae</taxon>
        <taxon>Anaeromicrobium</taxon>
    </lineage>
</organism>
<evidence type="ECO:0000256" key="3">
    <source>
        <dbReference type="ARBA" id="ARBA00022777"/>
    </source>
</evidence>
<dbReference type="AlphaFoldDB" id="A0A267MGC4"/>
<evidence type="ECO:0008006" key="7">
    <source>
        <dbReference type="Google" id="ProtNLM"/>
    </source>
</evidence>
<dbReference type="SUPFAM" id="SSF110738">
    <property type="entry name" value="Glycerate kinase I"/>
    <property type="match status" value="1"/>
</dbReference>
<dbReference type="Gene3D" id="3.90.1510.10">
    <property type="entry name" value="Glycerate kinase, domain 2"/>
    <property type="match status" value="1"/>
</dbReference>